<dbReference type="FunFam" id="3.40.605.10:FF:000012">
    <property type="entry name" value="NAD-dependent succinate-semialdehyde dehydrogenase"/>
    <property type="match status" value="1"/>
</dbReference>
<dbReference type="EMBL" id="VCHX02000088">
    <property type="protein sequence ID" value="TPQ22332.1"/>
    <property type="molecule type" value="Genomic_DNA"/>
</dbReference>
<dbReference type="GO" id="GO:0004777">
    <property type="term" value="F:succinate-semialdehyde dehydrogenase (NAD+) activity"/>
    <property type="evidence" value="ECO:0007669"/>
    <property type="project" value="TreeGrafter"/>
</dbReference>
<dbReference type="InterPro" id="IPR016163">
    <property type="entry name" value="Ald_DH_C"/>
</dbReference>
<evidence type="ECO:0000256" key="3">
    <source>
        <dbReference type="ARBA" id="ARBA00023002"/>
    </source>
</evidence>
<comment type="similarity">
    <text evidence="1">Belongs to the aldehyde dehydrogenase family.</text>
</comment>
<comment type="caution">
    <text evidence="5">The sequence shown here is derived from an EMBL/GenBank/DDBJ whole genome shotgun (WGS) entry which is preliminary data.</text>
</comment>
<dbReference type="Gene3D" id="3.40.605.10">
    <property type="entry name" value="Aldehyde Dehydrogenase, Chain A, domain 1"/>
    <property type="match status" value="1"/>
</dbReference>
<dbReference type="OrthoDB" id="6882680at2"/>
<keyword evidence="6" id="KW-1185">Reference proteome</keyword>
<name>A0A505DHS8_9ACTN</name>
<dbReference type="FunFam" id="3.40.309.10:FF:000010">
    <property type="entry name" value="Gamma-aminobutyraldehyde dehydrogenase"/>
    <property type="match status" value="1"/>
</dbReference>
<evidence type="ECO:0000313" key="6">
    <source>
        <dbReference type="Proteomes" id="UP000317378"/>
    </source>
</evidence>
<evidence type="ECO:0000256" key="1">
    <source>
        <dbReference type="ARBA" id="ARBA00009986"/>
    </source>
</evidence>
<organism evidence="5 6">
    <name type="scientific">Streptomyces sporangiiformans</name>
    <dbReference type="NCBI Taxonomy" id="2315329"/>
    <lineage>
        <taxon>Bacteria</taxon>
        <taxon>Bacillati</taxon>
        <taxon>Actinomycetota</taxon>
        <taxon>Actinomycetes</taxon>
        <taxon>Kitasatosporales</taxon>
        <taxon>Streptomycetaceae</taxon>
        <taxon>Streptomyces</taxon>
    </lineage>
</organism>
<dbReference type="PANTHER" id="PTHR43217:SF1">
    <property type="entry name" value="SUCCINATE SEMIALDEHYDE DEHYDROGENASE [NAD(P)+] SAD"/>
    <property type="match status" value="1"/>
</dbReference>
<feature type="domain" description="Aldehyde dehydrogenase" evidence="4">
    <location>
        <begin position="3"/>
        <end position="456"/>
    </location>
</feature>
<dbReference type="AlphaFoldDB" id="A0A505DHS8"/>
<reference evidence="5 6" key="1">
    <citation type="submission" date="2019-06" db="EMBL/GenBank/DDBJ databases">
        <title>Streptomyces sporangiiformans sp. nov., a novel actinomycete isolated from soil in Mount Song.</title>
        <authorList>
            <person name="Han L."/>
        </authorList>
    </citation>
    <scope>NUCLEOTIDE SEQUENCE [LARGE SCALE GENOMIC DNA]</scope>
    <source>
        <strain evidence="5 6">NEAU-SSA 1</strain>
    </source>
</reference>
<dbReference type="Pfam" id="PF00171">
    <property type="entry name" value="Aldedh"/>
    <property type="match status" value="1"/>
</dbReference>
<keyword evidence="2" id="KW-0521">NADP</keyword>
<evidence type="ECO:0000259" key="4">
    <source>
        <dbReference type="Pfam" id="PF00171"/>
    </source>
</evidence>
<dbReference type="InterPro" id="IPR015590">
    <property type="entry name" value="Aldehyde_DH_dom"/>
</dbReference>
<accession>A0A505DHS8</accession>
<dbReference type="InterPro" id="IPR016160">
    <property type="entry name" value="Ald_DH_CS_CYS"/>
</dbReference>
<evidence type="ECO:0000313" key="5">
    <source>
        <dbReference type="EMBL" id="TPQ22332.1"/>
    </source>
</evidence>
<dbReference type="SUPFAM" id="SSF53720">
    <property type="entry name" value="ALDH-like"/>
    <property type="match status" value="1"/>
</dbReference>
<sequence>MSGTIETLNPATGRRISTYEAWDTERIETAVARAHAASRAWAMVPVTERAAHADRLARTLREHKDHLAALAVAEMGKPVGEAEAEVEKSAVTAEYYARQGPGILADERVEVDGAEAWVAYEPAGLVLAVMPWNFPVWQVMRFAIPSLVAGNGVLLKHASNVTGSALALRDLFVAAGFPAHLVTTLVIADGDVPEVIARLIEDDRVAAVTLTGSNRAGAAVGSAAGRAAKKSVLELGGSDAFVVLGDADVEAAATAAVRARFTNSGQSCVCAKRFIVTASVADAFTAAFVAGVEALRVGDPRERQTQVGPLARDDLRAAIQRQVEKSVAAGARLLTGGEPLPGDGWFYRPTVLADTGPGMPAFDEETFGPLAAIALAQDDEDAVRLANATAYGLGLSVWTADPGRGVALARRITSGAAFVNAIVASDPRLPFGGTKRSGYGRELAAVGIREFTNTRTYWVTA</sequence>
<keyword evidence="3" id="KW-0560">Oxidoreductase</keyword>
<dbReference type="InterPro" id="IPR016161">
    <property type="entry name" value="Ald_DH/histidinol_DH"/>
</dbReference>
<proteinExistence type="inferred from homology"/>
<protein>
    <submittedName>
        <fullName evidence="5">Aldehyde dehydrogenase family protein</fullName>
    </submittedName>
</protein>
<dbReference type="InterPro" id="IPR016162">
    <property type="entry name" value="Ald_DH_N"/>
</dbReference>
<gene>
    <name evidence="5" type="ORF">FGD71_010370</name>
</gene>
<dbReference type="RefSeq" id="WP_119100115.1">
    <property type="nucleotide sequence ID" value="NZ_QXMJ01000088.1"/>
</dbReference>
<dbReference type="PANTHER" id="PTHR43217">
    <property type="entry name" value="SUCCINATE SEMIALDEHYDE DEHYDROGENASE [NAD(P)+] SAD"/>
    <property type="match status" value="1"/>
</dbReference>
<dbReference type="Proteomes" id="UP000317378">
    <property type="component" value="Unassembled WGS sequence"/>
</dbReference>
<dbReference type="Gene3D" id="3.40.309.10">
    <property type="entry name" value="Aldehyde Dehydrogenase, Chain A, domain 2"/>
    <property type="match status" value="1"/>
</dbReference>
<evidence type="ECO:0000256" key="2">
    <source>
        <dbReference type="ARBA" id="ARBA00022857"/>
    </source>
</evidence>
<dbReference type="InterPro" id="IPR047110">
    <property type="entry name" value="GABD/Sad-like"/>
</dbReference>
<dbReference type="PROSITE" id="PS00070">
    <property type="entry name" value="ALDEHYDE_DEHYDR_CYS"/>
    <property type="match status" value="1"/>
</dbReference>